<reference evidence="1" key="1">
    <citation type="submission" date="2021-04" db="EMBL/GenBank/DDBJ databases">
        <title>Pseudaminobacter soli sp. nov., isolated from paddy soil contaminated by heavy metals.</title>
        <authorList>
            <person name="Zhang K."/>
        </authorList>
    </citation>
    <scope>NUCLEOTIDE SEQUENCE</scope>
    <source>
        <strain evidence="1">19-2017</strain>
    </source>
</reference>
<sequence>MCKLRFCGCVGAPVPGKFEYSAFSAELDLTPTRSLEQVVAMSPEDMARSSRIVSAAYNELLQVAASLENQQYRELMTECIAGPKVAFLELYPTDQDRRRIFDEMVRLGFFNKDDSPDYVFPAGNMTPQTYLTAPSSHNDFYNAHPGGLAVTVAYNIRMAEAYTNNYRQMFGIPINRDLPSAALCVHEYPKVWLYQWQNDGSWLEEPRTVYDDTWHAHCIYVTAELMYRRYDSRIVMAMAAAHQLSALNAGMDGRDVVCDWVGLDRVSHFIQAAAVLAQVDPVDYGLLERKGGRLVLAPQPAEQWVTHLADMNWPYTMGAAHLYTAPLLREHAESQLGVAGKGREYNQLKNYVWSQIGQIPLYEILVREGREAANKTIGRLVSRN</sequence>
<accession>A0A942E2Z9</accession>
<proteinExistence type="predicted"/>
<name>A0A942E2Z9_9HYPH</name>
<gene>
    <name evidence="1" type="ORF">KEU06_26665</name>
</gene>
<dbReference type="RefSeq" id="WP_188257741.1">
    <property type="nucleotide sequence ID" value="NZ_JABVCF010000021.1"/>
</dbReference>
<evidence type="ECO:0000313" key="1">
    <source>
        <dbReference type="EMBL" id="MBS3652183.1"/>
    </source>
</evidence>
<dbReference type="AlphaFoldDB" id="A0A942E2Z9"/>
<keyword evidence="2" id="KW-1185">Reference proteome</keyword>
<dbReference type="Proteomes" id="UP000680348">
    <property type="component" value="Unassembled WGS sequence"/>
</dbReference>
<dbReference type="EMBL" id="JAGWCR010000021">
    <property type="protein sequence ID" value="MBS3652183.1"/>
    <property type="molecule type" value="Genomic_DNA"/>
</dbReference>
<evidence type="ECO:0000313" key="2">
    <source>
        <dbReference type="Proteomes" id="UP000680348"/>
    </source>
</evidence>
<protein>
    <submittedName>
        <fullName evidence="1">Uncharacterized protein</fullName>
    </submittedName>
</protein>
<comment type="caution">
    <text evidence="1">The sequence shown here is derived from an EMBL/GenBank/DDBJ whole genome shotgun (WGS) entry which is preliminary data.</text>
</comment>
<organism evidence="1 2">
    <name type="scientific">Pseudaminobacter soli</name>
    <name type="common">ex Zhang et al. 2022</name>
    <dbReference type="NCBI Taxonomy" id="2831468"/>
    <lineage>
        <taxon>Bacteria</taxon>
        <taxon>Pseudomonadati</taxon>
        <taxon>Pseudomonadota</taxon>
        <taxon>Alphaproteobacteria</taxon>
        <taxon>Hyphomicrobiales</taxon>
        <taxon>Phyllobacteriaceae</taxon>
        <taxon>Pseudaminobacter</taxon>
    </lineage>
</organism>